<feature type="coiled-coil region" evidence="1">
    <location>
        <begin position="137"/>
        <end position="204"/>
    </location>
</feature>
<evidence type="ECO:0000313" key="3">
    <source>
        <dbReference type="EMBL" id="GMT36489.1"/>
    </source>
</evidence>
<dbReference type="EMBL" id="BTSY01000007">
    <property type="protein sequence ID" value="GMT36489.1"/>
    <property type="molecule type" value="Genomic_DNA"/>
</dbReference>
<feature type="compositionally biased region" description="Low complexity" evidence="2">
    <location>
        <begin position="560"/>
        <end position="576"/>
    </location>
</feature>
<evidence type="ECO:0000256" key="2">
    <source>
        <dbReference type="SAM" id="MobiDB-lite"/>
    </source>
</evidence>
<feature type="region of interest" description="Disordered" evidence="2">
    <location>
        <begin position="247"/>
        <end position="277"/>
    </location>
</feature>
<accession>A0AAV5X3C8</accession>
<gene>
    <name evidence="3" type="ORF">PFISCL1PPCAC_27786</name>
</gene>
<comment type="caution">
    <text evidence="3">The sequence shown here is derived from an EMBL/GenBank/DDBJ whole genome shotgun (WGS) entry which is preliminary data.</text>
</comment>
<feature type="compositionally biased region" description="Low complexity" evidence="2">
    <location>
        <begin position="524"/>
        <end position="534"/>
    </location>
</feature>
<protein>
    <submittedName>
        <fullName evidence="3">Uncharacterized protein</fullName>
    </submittedName>
</protein>
<keyword evidence="1" id="KW-0175">Coiled coil</keyword>
<reference evidence="3" key="1">
    <citation type="submission" date="2023-10" db="EMBL/GenBank/DDBJ databases">
        <title>Genome assembly of Pristionchus species.</title>
        <authorList>
            <person name="Yoshida K."/>
            <person name="Sommer R.J."/>
        </authorList>
    </citation>
    <scope>NUCLEOTIDE SEQUENCE</scope>
    <source>
        <strain evidence="3">RS5133</strain>
    </source>
</reference>
<feature type="non-terminal residue" evidence="3">
    <location>
        <position position="1"/>
    </location>
</feature>
<name>A0AAV5X3C8_9BILA</name>
<feature type="region of interest" description="Disordered" evidence="2">
    <location>
        <begin position="522"/>
        <end position="576"/>
    </location>
</feature>
<sequence>VLEVANRANSEYCHVPDVYHYCDEAVIESELQFIPPPEQTHFTLKKVHKAEQLREDCLKELLEPKPVEDKSGIITSLPMKFRSTLRKPDLKTPMKGIVQPNATKINGGFTSEPKKFPRQLAKRDGGALLISIDDIPHAHLKRKKDIEREEREKKREQLEIEKKKMEAERKRAIVEKAELRKKAMKDAEKVREEAMKRRQEMEAAKLPDPVVEPVVRKPAPPSRQPDPIVAFTDPSLELERLRAQFPSTSTSKMDEGEEGEIKGENGGEPMEEDQMVSESDKAVEWMYHHDEQMSEKKEDDYDFVNRPRPPGLESRETIIQKTATDLIDTVTCCSLEQQRQIVAFISGNTVTFRPLLGSTNIVKISDSIQQGIVDQDVCRVRVESFINLNFDSCEWRKQQRCKILAEEEQPRDFDGSLGPRLSHQQIFNEIARHITDEPEDVKFAGQSVIVQAYVPSVDTVDVKLLSPRGSKGGADVLYGQEVTAGEMATVQTGIAGCIRMRTVLGSSNIISPVLITAKPLQMQAAPPASPTKSKAPPRKNSKAAAPRKAPQKKPPPPKQQQPQQQQQMQVSVQQPTQMLQPTYIQLSFDPSQLQQQHVQHHSLS</sequence>
<evidence type="ECO:0000313" key="4">
    <source>
        <dbReference type="Proteomes" id="UP001432322"/>
    </source>
</evidence>
<feature type="non-terminal residue" evidence="3">
    <location>
        <position position="604"/>
    </location>
</feature>
<proteinExistence type="predicted"/>
<evidence type="ECO:0000256" key="1">
    <source>
        <dbReference type="SAM" id="Coils"/>
    </source>
</evidence>
<keyword evidence="4" id="KW-1185">Reference proteome</keyword>
<organism evidence="3 4">
    <name type="scientific">Pristionchus fissidentatus</name>
    <dbReference type="NCBI Taxonomy" id="1538716"/>
    <lineage>
        <taxon>Eukaryota</taxon>
        <taxon>Metazoa</taxon>
        <taxon>Ecdysozoa</taxon>
        <taxon>Nematoda</taxon>
        <taxon>Chromadorea</taxon>
        <taxon>Rhabditida</taxon>
        <taxon>Rhabditina</taxon>
        <taxon>Diplogasteromorpha</taxon>
        <taxon>Diplogasteroidea</taxon>
        <taxon>Neodiplogasteridae</taxon>
        <taxon>Pristionchus</taxon>
    </lineage>
</organism>
<dbReference type="Proteomes" id="UP001432322">
    <property type="component" value="Unassembled WGS sequence"/>
</dbReference>
<dbReference type="AlphaFoldDB" id="A0AAV5X3C8"/>